<dbReference type="AlphaFoldDB" id="T1DVP7"/>
<keyword evidence="2" id="KW-1185">Reference proteome</keyword>
<protein>
    <submittedName>
        <fullName evidence="1">Uncharacterized protein</fullName>
    </submittedName>
</protein>
<name>T1DVP7_9HELI</name>
<evidence type="ECO:0000313" key="2">
    <source>
        <dbReference type="Proteomes" id="UP000018143"/>
    </source>
</evidence>
<dbReference type="Proteomes" id="UP000018143">
    <property type="component" value="Unassembled WGS sequence"/>
</dbReference>
<accession>T1DVP7</accession>
<organism evidence="1 2">
    <name type="scientific">Helicobacter fennelliae MRY12-0050</name>
    <dbReference type="NCBI Taxonomy" id="1325130"/>
    <lineage>
        <taxon>Bacteria</taxon>
        <taxon>Pseudomonadati</taxon>
        <taxon>Campylobacterota</taxon>
        <taxon>Epsilonproteobacteria</taxon>
        <taxon>Campylobacterales</taxon>
        <taxon>Helicobacteraceae</taxon>
        <taxon>Helicobacter</taxon>
    </lineage>
</organism>
<sequence>MESKSRFLWIATQNLKILLAMTAGLSLRGAKLKQSSQKWIKENAMSYVIVY</sequence>
<reference evidence="1 2" key="1">
    <citation type="journal article" date="2013" name="Genome Announc.">
        <title>Draft Genome Sequence of Helicobacter fennelliae Strain MRY12-0050, Isolated from a Bacteremia Patient.</title>
        <authorList>
            <person name="Rimbara E."/>
            <person name="Matsui M."/>
            <person name="Mori S."/>
            <person name="Suzuki S."/>
            <person name="Suzuki M."/>
            <person name="Kim H."/>
            <person name="Sekizuka T."/>
            <person name="Kuroda M."/>
            <person name="Shibayama K."/>
        </authorList>
    </citation>
    <scope>NUCLEOTIDE SEQUENCE [LARGE SCALE GENOMIC DNA]</scope>
    <source>
        <strain evidence="1 2">MRY12-0050</strain>
    </source>
</reference>
<dbReference type="STRING" id="1325130.HFN_0044"/>
<proteinExistence type="predicted"/>
<comment type="caution">
    <text evidence="1">The sequence shown here is derived from an EMBL/GenBank/DDBJ whole genome shotgun (WGS) entry which is preliminary data.</text>
</comment>
<evidence type="ECO:0000313" key="1">
    <source>
        <dbReference type="EMBL" id="GAD18913.1"/>
    </source>
</evidence>
<gene>
    <name evidence="1" type="ORF">HFN_0044</name>
</gene>
<dbReference type="EMBL" id="BASD01000010">
    <property type="protein sequence ID" value="GAD18913.1"/>
    <property type="molecule type" value="Genomic_DNA"/>
</dbReference>